<gene>
    <name evidence="2" type="ORF">DC3_30010</name>
</gene>
<feature type="region of interest" description="Disordered" evidence="1">
    <location>
        <begin position="72"/>
        <end position="94"/>
    </location>
</feature>
<evidence type="ECO:0000313" key="3">
    <source>
        <dbReference type="Proteomes" id="UP000321306"/>
    </source>
</evidence>
<reference evidence="2 3" key="1">
    <citation type="submission" date="2019-07" db="EMBL/GenBank/DDBJ databases">
        <title>Whole genome shotgun sequence of Deinococcus cellulosilyticus NBRC 106333.</title>
        <authorList>
            <person name="Hosoyama A."/>
            <person name="Uohara A."/>
            <person name="Ohji S."/>
            <person name="Ichikawa N."/>
        </authorList>
    </citation>
    <scope>NUCLEOTIDE SEQUENCE [LARGE SCALE GENOMIC DNA]</scope>
    <source>
        <strain evidence="2 3">NBRC 106333</strain>
    </source>
</reference>
<dbReference type="InterPro" id="IPR009057">
    <property type="entry name" value="Homeodomain-like_sf"/>
</dbReference>
<name>A0A511N4L0_DEIC1</name>
<dbReference type="EMBL" id="BJXB01000013">
    <property type="protein sequence ID" value="GEM47366.1"/>
    <property type="molecule type" value="Genomic_DNA"/>
</dbReference>
<accession>A0A511N4L0</accession>
<organism evidence="2 3">
    <name type="scientific">Deinococcus cellulosilyticus (strain DSM 18568 / NBRC 106333 / KACC 11606 / 5516J-15)</name>
    <dbReference type="NCBI Taxonomy" id="1223518"/>
    <lineage>
        <taxon>Bacteria</taxon>
        <taxon>Thermotogati</taxon>
        <taxon>Deinococcota</taxon>
        <taxon>Deinococci</taxon>
        <taxon>Deinococcales</taxon>
        <taxon>Deinococcaceae</taxon>
        <taxon>Deinococcus</taxon>
    </lineage>
</organism>
<keyword evidence="3" id="KW-1185">Reference proteome</keyword>
<dbReference type="AlphaFoldDB" id="A0A511N4L0"/>
<dbReference type="SUPFAM" id="SSF46689">
    <property type="entry name" value="Homeodomain-like"/>
    <property type="match status" value="1"/>
</dbReference>
<evidence type="ECO:0000256" key="1">
    <source>
        <dbReference type="SAM" id="MobiDB-lite"/>
    </source>
</evidence>
<dbReference type="Pfam" id="PF13565">
    <property type="entry name" value="HTH_32"/>
    <property type="match status" value="1"/>
</dbReference>
<protein>
    <submittedName>
        <fullName evidence="2">Uncharacterized protein</fullName>
    </submittedName>
</protein>
<evidence type="ECO:0000313" key="2">
    <source>
        <dbReference type="EMBL" id="GEM47366.1"/>
    </source>
</evidence>
<dbReference type="Proteomes" id="UP000321306">
    <property type="component" value="Unassembled WGS sequence"/>
</dbReference>
<sequence>MPQRPLKIQPHLPLRDIQHRYKNCPSIKEKMRWQVIWLMSKHPDFTVQHVAEITGFTEVWVRKIVHRWNQEGPNGLMDGHRHNPGGKRKALSDEQAESLQQALLAAPPGGGRWTANSISEWIERHLEVKMHPVTAWSYVKRLDFIYQQIYGEPMPIYRPEKA</sequence>
<dbReference type="RefSeq" id="WP_146885569.1">
    <property type="nucleotide sequence ID" value="NZ_BJXB01000013.1"/>
</dbReference>
<proteinExistence type="predicted"/>
<dbReference type="OrthoDB" id="65296at2"/>
<comment type="caution">
    <text evidence="2">The sequence shown here is derived from an EMBL/GenBank/DDBJ whole genome shotgun (WGS) entry which is preliminary data.</text>
</comment>